<reference evidence="1" key="1">
    <citation type="submission" date="2018-05" db="EMBL/GenBank/DDBJ databases">
        <title>Draft genome of Mucuna pruriens seed.</title>
        <authorList>
            <person name="Nnadi N.E."/>
            <person name="Vos R."/>
            <person name="Hasami M.H."/>
            <person name="Devisetty U.K."/>
            <person name="Aguiy J.C."/>
        </authorList>
    </citation>
    <scope>NUCLEOTIDE SEQUENCE [LARGE SCALE GENOMIC DNA]</scope>
    <source>
        <strain evidence="1">JCA_2017</strain>
    </source>
</reference>
<dbReference type="GO" id="GO:0008373">
    <property type="term" value="F:sialyltransferase activity"/>
    <property type="evidence" value="ECO:0007669"/>
    <property type="project" value="InterPro"/>
</dbReference>
<dbReference type="STRING" id="157652.A0A371HC38"/>
<protein>
    <submittedName>
        <fullName evidence="1">Sialyltransferase-like protein 1</fullName>
    </submittedName>
</protein>
<keyword evidence="2" id="KW-1185">Reference proteome</keyword>
<accession>A0A371HC38</accession>
<comment type="caution">
    <text evidence="1">The sequence shown here is derived from an EMBL/GenBank/DDBJ whole genome shotgun (WGS) entry which is preliminary data.</text>
</comment>
<dbReference type="Proteomes" id="UP000257109">
    <property type="component" value="Unassembled WGS sequence"/>
</dbReference>
<dbReference type="OrthoDB" id="10468170at2759"/>
<organism evidence="1 2">
    <name type="scientific">Mucuna pruriens</name>
    <name type="common">Velvet bean</name>
    <name type="synonym">Dolichos pruriens</name>
    <dbReference type="NCBI Taxonomy" id="157652"/>
    <lineage>
        <taxon>Eukaryota</taxon>
        <taxon>Viridiplantae</taxon>
        <taxon>Streptophyta</taxon>
        <taxon>Embryophyta</taxon>
        <taxon>Tracheophyta</taxon>
        <taxon>Spermatophyta</taxon>
        <taxon>Magnoliopsida</taxon>
        <taxon>eudicotyledons</taxon>
        <taxon>Gunneridae</taxon>
        <taxon>Pentapetalae</taxon>
        <taxon>rosids</taxon>
        <taxon>fabids</taxon>
        <taxon>Fabales</taxon>
        <taxon>Fabaceae</taxon>
        <taxon>Papilionoideae</taxon>
        <taxon>50 kb inversion clade</taxon>
        <taxon>NPAAA clade</taxon>
        <taxon>indigoferoid/millettioid clade</taxon>
        <taxon>Phaseoleae</taxon>
        <taxon>Mucuna</taxon>
    </lineage>
</organism>
<dbReference type="EMBL" id="QJKJ01003013">
    <property type="protein sequence ID" value="RDY00369.1"/>
    <property type="molecule type" value="Genomic_DNA"/>
</dbReference>
<evidence type="ECO:0000313" key="2">
    <source>
        <dbReference type="Proteomes" id="UP000257109"/>
    </source>
</evidence>
<dbReference type="InterPro" id="IPR044782">
    <property type="entry name" value="SIA1/STLP5"/>
</dbReference>
<dbReference type="PANTHER" id="PTHR47486">
    <property type="entry name" value="SIALYLTRANSFERASE-LIKE PROTEIN 1"/>
    <property type="match status" value="1"/>
</dbReference>
<name>A0A371HC38_MUCPR</name>
<evidence type="ECO:0000313" key="1">
    <source>
        <dbReference type="EMBL" id="RDY00369.1"/>
    </source>
</evidence>
<proteinExistence type="predicted"/>
<dbReference type="PANTHER" id="PTHR47486:SF1">
    <property type="entry name" value="SIALYLTRANSFERASE-LIKE PROTEIN 1"/>
    <property type="match status" value="1"/>
</dbReference>
<dbReference type="GO" id="GO:0009860">
    <property type="term" value="P:pollen tube growth"/>
    <property type="evidence" value="ECO:0007669"/>
    <property type="project" value="InterPro"/>
</dbReference>
<dbReference type="AlphaFoldDB" id="A0A371HC38"/>
<feature type="non-terminal residue" evidence="1">
    <location>
        <position position="1"/>
    </location>
</feature>
<gene>
    <name evidence="1" type="primary">SIA1</name>
    <name evidence="1" type="ORF">CR513_16459</name>
</gene>
<dbReference type="GO" id="GO:0009846">
    <property type="term" value="P:pollen germination"/>
    <property type="evidence" value="ECO:0007669"/>
    <property type="project" value="InterPro"/>
</dbReference>
<sequence>MTTMLIREYLDARPNGWVDYPPLRIAQLGIKRCTNKTLCEENHNILLPAKPPFHPQQFRTYAIIGNFGDLLKIEFGEKLIAIINKKYAKYVGLKKDFCLIVRGVAHNMVPILNGEIVTS</sequence>